<protein>
    <submittedName>
        <fullName evidence="1">DUF3830 family protein</fullName>
    </submittedName>
</protein>
<dbReference type="SUPFAM" id="SSF50891">
    <property type="entry name" value="Cyclophilin-like"/>
    <property type="match status" value="1"/>
</dbReference>
<dbReference type="Proteomes" id="UP000317023">
    <property type="component" value="Unassembled WGS sequence"/>
</dbReference>
<reference evidence="1 2" key="1">
    <citation type="journal article" date="2019" name="Appl. Microbiol. Biotechnol.">
        <title>Differential efficiency of wild type rhizogenic strains for rol gene transformation of plants.</title>
        <authorList>
            <person name="Desmet S."/>
            <person name="De Keyser E."/>
            <person name="Van Vaerenbergh J."/>
            <person name="Baeyen S."/>
            <person name="Van Huylenbroeck J."/>
            <person name="Geelen D."/>
            <person name="Dhooghe E."/>
        </authorList>
    </citation>
    <scope>NUCLEOTIDE SEQUENCE [LARGE SCALE GENOMIC DNA]</scope>
    <source>
        <strain evidence="1 2">MAFF210266</strain>
    </source>
</reference>
<dbReference type="Gene3D" id="2.40.100.20">
    <property type="match status" value="1"/>
</dbReference>
<dbReference type="EMBL" id="SGOE01000009">
    <property type="protein sequence ID" value="TRB03203.1"/>
    <property type="molecule type" value="Genomic_DNA"/>
</dbReference>
<sequence length="139" mass="15432">MPSSEILIFDAPSVGKSFRAKLLAQDNPDVVEQVLAQLPLQSVLGHVVISGEAIWMPTRIVHLGRSNMVQRHPGAVYLYAPGQTICLTYGKITESANVNKFAEVFEEDLPILQELGEIVYEHTVALPRRTVIEINVRRA</sequence>
<evidence type="ECO:0000313" key="1">
    <source>
        <dbReference type="EMBL" id="TRB03203.1"/>
    </source>
</evidence>
<dbReference type="InterPro" id="IPR029000">
    <property type="entry name" value="Cyclophilin-like_dom_sf"/>
</dbReference>
<comment type="caution">
    <text evidence="1">The sequence shown here is derived from an EMBL/GenBank/DDBJ whole genome shotgun (WGS) entry which is preliminary data.</text>
</comment>
<name>A0A546YUB4_AGRTU</name>
<dbReference type="AlphaFoldDB" id="A0A546YUB4"/>
<proteinExistence type="predicted"/>
<dbReference type="RefSeq" id="WP_010900212.1">
    <property type="nucleotide sequence ID" value="NZ_SGOD01000007.1"/>
</dbReference>
<evidence type="ECO:0000313" key="2">
    <source>
        <dbReference type="Proteomes" id="UP000317023"/>
    </source>
</evidence>
<organism evidence="1 2">
    <name type="scientific">Agrobacterium tumefaciens</name>
    <dbReference type="NCBI Taxonomy" id="358"/>
    <lineage>
        <taxon>Bacteria</taxon>
        <taxon>Pseudomonadati</taxon>
        <taxon>Pseudomonadota</taxon>
        <taxon>Alphaproteobacteria</taxon>
        <taxon>Hyphomicrobiales</taxon>
        <taxon>Rhizobiaceae</taxon>
        <taxon>Rhizobium/Agrobacterium group</taxon>
        <taxon>Agrobacterium</taxon>
        <taxon>Agrobacterium tumefaciens complex</taxon>
    </lineage>
</organism>
<gene>
    <name evidence="1" type="ORF">EXN61_22960</name>
</gene>
<accession>A0A546YUB4</accession>